<gene>
    <name evidence="1" type="ORF">BE17_20045</name>
</gene>
<comment type="caution">
    <text evidence="1">The sequence shown here is derived from an EMBL/GenBank/DDBJ whole genome shotgun (WGS) entry which is preliminary data.</text>
</comment>
<evidence type="ECO:0000313" key="2">
    <source>
        <dbReference type="Proteomes" id="UP000075635"/>
    </source>
</evidence>
<dbReference type="AlphaFoldDB" id="A0A150RFJ9"/>
<evidence type="ECO:0000313" key="1">
    <source>
        <dbReference type="EMBL" id="KYF78921.1"/>
    </source>
</evidence>
<protein>
    <submittedName>
        <fullName evidence="1">Uncharacterized protein</fullName>
    </submittedName>
</protein>
<dbReference type="Proteomes" id="UP000075635">
    <property type="component" value="Unassembled WGS sequence"/>
</dbReference>
<accession>A0A150RFJ9</accession>
<reference evidence="1 2" key="1">
    <citation type="submission" date="2014-02" db="EMBL/GenBank/DDBJ databases">
        <title>The small core and large imbalanced accessory genome model reveals a collaborative survival strategy of Sorangium cellulosum strains in nature.</title>
        <authorList>
            <person name="Han K."/>
            <person name="Peng R."/>
            <person name="Blom J."/>
            <person name="Li Y.-Z."/>
        </authorList>
    </citation>
    <scope>NUCLEOTIDE SEQUENCE [LARGE SCALE GENOMIC DNA]</scope>
    <source>
        <strain evidence="1 2">So0011-07</strain>
    </source>
</reference>
<proteinExistence type="predicted"/>
<dbReference type="EMBL" id="JEMB01002720">
    <property type="protein sequence ID" value="KYF78921.1"/>
    <property type="molecule type" value="Genomic_DNA"/>
</dbReference>
<sequence>MANHLKNELIAASNSPDPALSAWARQRLGPLSSAPDAYFWRPVQQARARNELQRLQNDLAREQGAADARARAIADRRARFDRNNSDTWDMNPVQYLNGVTEGDVLMSPEGDRILRDLANGHLNDRHHAATEGRMSHQHLSGGSRGIGFIYVQQPDGTVTPYVVDLGDKQPDNTYRWDHGGIGYVPPRPDGL</sequence>
<organism evidence="1 2">
    <name type="scientific">Sorangium cellulosum</name>
    <name type="common">Polyangium cellulosum</name>
    <dbReference type="NCBI Taxonomy" id="56"/>
    <lineage>
        <taxon>Bacteria</taxon>
        <taxon>Pseudomonadati</taxon>
        <taxon>Myxococcota</taxon>
        <taxon>Polyangia</taxon>
        <taxon>Polyangiales</taxon>
        <taxon>Polyangiaceae</taxon>
        <taxon>Sorangium</taxon>
    </lineage>
</organism>
<name>A0A150RFJ9_SORCE</name>